<comment type="caution">
    <text evidence="7">The sequence shown here is derived from an EMBL/GenBank/DDBJ whole genome shotgun (WGS) entry which is preliminary data.</text>
</comment>
<evidence type="ECO:0000259" key="6">
    <source>
        <dbReference type="PROSITE" id="PS50089"/>
    </source>
</evidence>
<reference evidence="7 8" key="1">
    <citation type="submission" date="2019-02" db="EMBL/GenBank/DDBJ databases">
        <title>Genome sequencing of the rare red list fungi Hericium alpestre (H. flagellum).</title>
        <authorList>
            <person name="Buettner E."/>
            <person name="Kellner H."/>
        </authorList>
    </citation>
    <scope>NUCLEOTIDE SEQUENCE [LARGE SCALE GENOMIC DNA]</scope>
    <source>
        <strain evidence="7 8">DSM 108284</strain>
    </source>
</reference>
<dbReference type="SUPFAM" id="SSF57850">
    <property type="entry name" value="RING/U-box"/>
    <property type="match status" value="1"/>
</dbReference>
<keyword evidence="2 4" id="KW-0863">Zinc-finger</keyword>
<dbReference type="Gene3D" id="3.30.40.10">
    <property type="entry name" value="Zinc/RING finger domain, C3HC4 (zinc finger)"/>
    <property type="match status" value="1"/>
</dbReference>
<protein>
    <recommendedName>
        <fullName evidence="6">RING-type domain-containing protein</fullName>
    </recommendedName>
</protein>
<evidence type="ECO:0000256" key="1">
    <source>
        <dbReference type="ARBA" id="ARBA00022723"/>
    </source>
</evidence>
<feature type="region of interest" description="Disordered" evidence="5">
    <location>
        <begin position="101"/>
        <end position="123"/>
    </location>
</feature>
<feature type="region of interest" description="Disordered" evidence="5">
    <location>
        <begin position="191"/>
        <end position="242"/>
    </location>
</feature>
<proteinExistence type="predicted"/>
<feature type="domain" description="RING-type" evidence="6">
    <location>
        <begin position="35"/>
        <end position="91"/>
    </location>
</feature>
<evidence type="ECO:0000256" key="4">
    <source>
        <dbReference type="PROSITE-ProRule" id="PRU00175"/>
    </source>
</evidence>
<dbReference type="EMBL" id="SFCI01000383">
    <property type="protein sequence ID" value="TFY80154.1"/>
    <property type="molecule type" value="Genomic_DNA"/>
</dbReference>
<evidence type="ECO:0000256" key="5">
    <source>
        <dbReference type="SAM" id="MobiDB-lite"/>
    </source>
</evidence>
<keyword evidence="3" id="KW-0862">Zinc</keyword>
<dbReference type="AlphaFoldDB" id="A0A4Z0A113"/>
<dbReference type="Proteomes" id="UP000298061">
    <property type="component" value="Unassembled WGS sequence"/>
</dbReference>
<gene>
    <name evidence="7" type="ORF">EWM64_g3859</name>
</gene>
<evidence type="ECO:0000256" key="2">
    <source>
        <dbReference type="ARBA" id="ARBA00022771"/>
    </source>
</evidence>
<sequence length="242" mass="25900">MASVAVDTEGCAVVAAISGLPRLTLEQISNLEDSCPICLISFRAIFEDAEGGMVGEASKGVTKVDGCGHIFCIEDLSEWIRGRHGTCPTCRHPFLPALRPIDSDAEESDGGEYVPTEYDADTDMDSDYEDGFMDSDGFDIETMDIEPVQGLTAEVASGSHEDDADESMADTEAADALETFGSQQGWWDASTHEWGLTDGDSLSASEGELSLTDPSSGMEGDIQIRLGSEGEYTVEEARQTKT</sequence>
<keyword evidence="1" id="KW-0479">Metal-binding</keyword>
<evidence type="ECO:0000313" key="8">
    <source>
        <dbReference type="Proteomes" id="UP000298061"/>
    </source>
</evidence>
<evidence type="ECO:0000313" key="7">
    <source>
        <dbReference type="EMBL" id="TFY80154.1"/>
    </source>
</evidence>
<name>A0A4Z0A113_9AGAM</name>
<dbReference type="InterPro" id="IPR013083">
    <property type="entry name" value="Znf_RING/FYVE/PHD"/>
</dbReference>
<dbReference type="Pfam" id="PF00097">
    <property type="entry name" value="zf-C3HC4"/>
    <property type="match status" value="1"/>
</dbReference>
<organism evidence="7 8">
    <name type="scientific">Hericium alpestre</name>
    <dbReference type="NCBI Taxonomy" id="135208"/>
    <lineage>
        <taxon>Eukaryota</taxon>
        <taxon>Fungi</taxon>
        <taxon>Dikarya</taxon>
        <taxon>Basidiomycota</taxon>
        <taxon>Agaricomycotina</taxon>
        <taxon>Agaricomycetes</taxon>
        <taxon>Russulales</taxon>
        <taxon>Hericiaceae</taxon>
        <taxon>Hericium</taxon>
    </lineage>
</organism>
<dbReference type="STRING" id="135208.A0A4Z0A113"/>
<accession>A0A4Z0A113</accession>
<dbReference type="InterPro" id="IPR018957">
    <property type="entry name" value="Znf_C3HC4_RING-type"/>
</dbReference>
<evidence type="ECO:0000256" key="3">
    <source>
        <dbReference type="ARBA" id="ARBA00022833"/>
    </source>
</evidence>
<dbReference type="PROSITE" id="PS50089">
    <property type="entry name" value="ZF_RING_2"/>
    <property type="match status" value="1"/>
</dbReference>
<dbReference type="InterPro" id="IPR001841">
    <property type="entry name" value="Znf_RING"/>
</dbReference>
<dbReference type="GO" id="GO:0008270">
    <property type="term" value="F:zinc ion binding"/>
    <property type="evidence" value="ECO:0007669"/>
    <property type="project" value="UniProtKB-KW"/>
</dbReference>
<keyword evidence="8" id="KW-1185">Reference proteome</keyword>
<dbReference type="OrthoDB" id="8062037at2759"/>